<dbReference type="EMBL" id="AHOP02000006">
    <property type="protein sequence ID" value="EMO42814.1"/>
    <property type="molecule type" value="Genomic_DNA"/>
</dbReference>
<comment type="caution">
    <text evidence="2">The sequence shown here is derived from an EMBL/GenBank/DDBJ whole genome shotgun (WGS) entry which is preliminary data.</text>
</comment>
<reference evidence="2 3" key="1">
    <citation type="submission" date="2013-01" db="EMBL/GenBank/DDBJ databases">
        <authorList>
            <person name="Harkins D.M."/>
            <person name="Durkin A.S."/>
            <person name="Brinkac L.M."/>
            <person name="Haft D.H."/>
            <person name="Selengut J.D."/>
            <person name="Sanka R."/>
            <person name="DePew J."/>
            <person name="Purushe J."/>
            <person name="Matthias M.A."/>
            <person name="Vinetz J.M."/>
            <person name="Sutton G.G."/>
            <person name="Nierman W.C."/>
            <person name="Fouts D.E."/>
        </authorList>
    </citation>
    <scope>NUCLEOTIDE SEQUENCE [LARGE SCALE GENOMIC DNA]</scope>
    <source>
        <strain evidence="2 3">ZUN142</strain>
    </source>
</reference>
<evidence type="ECO:0000313" key="2">
    <source>
        <dbReference type="EMBL" id="EMO42814.1"/>
    </source>
</evidence>
<dbReference type="Proteomes" id="UP000012153">
    <property type="component" value="Unassembled WGS sequence"/>
</dbReference>
<evidence type="ECO:0000256" key="1">
    <source>
        <dbReference type="SAM" id="MobiDB-lite"/>
    </source>
</evidence>
<name>M6UP24_9LEPT</name>
<sequence length="261" mass="29150">MSRKFPENPASFSEGFKYVCLMRRIYFLFLSISILTFHSVCVPADPEYRQKVLENIKDTGFISREFFQILVKVPLPAKDMGIKELRNQCRKIAETKRDEMAVSILLKEIRGNELIFSGPLPPDLTSSLPPALPGQITTTTAASSAVPGSIAVSGNAVGTNPTTNPNQSTNQTASTTNTTTSIPDPKAAEKNKEKEKQLNQDILVYRGAFAWFLNTMFLFREDYTDSANCTFIYRNIQKDLYANVIRKGLKPISKEEVPEAP</sequence>
<gene>
    <name evidence="2" type="ORF">LEP1GSC186_1485</name>
</gene>
<protein>
    <submittedName>
        <fullName evidence="2">Uncharacterized protein</fullName>
    </submittedName>
</protein>
<dbReference type="RefSeq" id="WP_004435381.1">
    <property type="nucleotide sequence ID" value="NZ_AHOP02000006.1"/>
</dbReference>
<proteinExistence type="predicted"/>
<organism evidence="2 3">
    <name type="scientific">Leptospira noguchii serovar Autumnalis str. ZUN142</name>
    <dbReference type="NCBI Taxonomy" id="1085540"/>
    <lineage>
        <taxon>Bacteria</taxon>
        <taxon>Pseudomonadati</taxon>
        <taxon>Spirochaetota</taxon>
        <taxon>Spirochaetia</taxon>
        <taxon>Leptospirales</taxon>
        <taxon>Leptospiraceae</taxon>
        <taxon>Leptospira</taxon>
    </lineage>
</organism>
<feature type="region of interest" description="Disordered" evidence="1">
    <location>
        <begin position="152"/>
        <end position="194"/>
    </location>
</feature>
<dbReference type="AlphaFoldDB" id="M6UP24"/>
<evidence type="ECO:0000313" key="3">
    <source>
        <dbReference type="Proteomes" id="UP000012153"/>
    </source>
</evidence>
<accession>M6UP24</accession>
<feature type="compositionally biased region" description="Low complexity" evidence="1">
    <location>
        <begin position="159"/>
        <end position="180"/>
    </location>
</feature>